<evidence type="ECO:0000256" key="3">
    <source>
        <dbReference type="SAM" id="MobiDB-lite"/>
    </source>
</evidence>
<name>A0A0F9UKL1_9ZZZZ</name>
<proteinExistence type="predicted"/>
<dbReference type="SUPFAM" id="SSF48452">
    <property type="entry name" value="TPR-like"/>
    <property type="match status" value="1"/>
</dbReference>
<dbReference type="PANTHER" id="PTHR44227">
    <property type="match status" value="1"/>
</dbReference>
<dbReference type="Gene3D" id="1.25.40.10">
    <property type="entry name" value="Tetratricopeptide repeat domain"/>
    <property type="match status" value="2"/>
</dbReference>
<dbReference type="InterPro" id="IPR011990">
    <property type="entry name" value="TPR-like_helical_dom_sf"/>
</dbReference>
<dbReference type="PANTHER" id="PTHR44227:SF3">
    <property type="entry name" value="PROTEIN O-MANNOSYL-TRANSFERASE TMTC4"/>
    <property type="match status" value="1"/>
</dbReference>
<dbReference type="EMBL" id="LAZR01000133">
    <property type="protein sequence ID" value="KKN87887.1"/>
    <property type="molecule type" value="Genomic_DNA"/>
</dbReference>
<evidence type="ECO:0000256" key="1">
    <source>
        <dbReference type="ARBA" id="ARBA00022737"/>
    </source>
</evidence>
<dbReference type="InterPro" id="IPR036249">
    <property type="entry name" value="Thioredoxin-like_sf"/>
</dbReference>
<reference evidence="4" key="1">
    <citation type="journal article" date="2015" name="Nature">
        <title>Complex archaea that bridge the gap between prokaryotes and eukaryotes.</title>
        <authorList>
            <person name="Spang A."/>
            <person name="Saw J.H."/>
            <person name="Jorgensen S.L."/>
            <person name="Zaremba-Niedzwiedzka K."/>
            <person name="Martijn J."/>
            <person name="Lind A.E."/>
            <person name="van Eijk R."/>
            <person name="Schleper C."/>
            <person name="Guy L."/>
            <person name="Ettema T.J."/>
        </authorList>
    </citation>
    <scope>NUCLEOTIDE SEQUENCE</scope>
</reference>
<gene>
    <name evidence="4" type="ORF">LCGC14_0254180</name>
</gene>
<keyword evidence="1" id="KW-0677">Repeat</keyword>
<dbReference type="GO" id="GO:0005783">
    <property type="term" value="C:endoplasmic reticulum"/>
    <property type="evidence" value="ECO:0007669"/>
    <property type="project" value="TreeGrafter"/>
</dbReference>
<dbReference type="SMART" id="SM00028">
    <property type="entry name" value="TPR"/>
    <property type="match status" value="3"/>
</dbReference>
<dbReference type="GO" id="GO:0000030">
    <property type="term" value="F:mannosyltransferase activity"/>
    <property type="evidence" value="ECO:0007669"/>
    <property type="project" value="TreeGrafter"/>
</dbReference>
<dbReference type="GO" id="GO:0030968">
    <property type="term" value="P:endoplasmic reticulum unfolded protein response"/>
    <property type="evidence" value="ECO:0007669"/>
    <property type="project" value="TreeGrafter"/>
</dbReference>
<feature type="compositionally biased region" description="Polar residues" evidence="3">
    <location>
        <begin position="345"/>
        <end position="357"/>
    </location>
</feature>
<dbReference type="InterPro" id="IPR019734">
    <property type="entry name" value="TPR_rpt"/>
</dbReference>
<dbReference type="AlphaFoldDB" id="A0A0F9UKL1"/>
<dbReference type="PROSITE" id="PS50005">
    <property type="entry name" value="TPR"/>
    <property type="match status" value="2"/>
</dbReference>
<dbReference type="SUPFAM" id="SSF52833">
    <property type="entry name" value="Thioredoxin-like"/>
    <property type="match status" value="1"/>
</dbReference>
<protein>
    <submittedName>
        <fullName evidence="4">Uncharacterized protein</fullName>
    </submittedName>
</protein>
<dbReference type="InterPro" id="IPR052346">
    <property type="entry name" value="O-mannosyl-transferase_TMTC"/>
</dbReference>
<dbReference type="Pfam" id="PF13414">
    <property type="entry name" value="TPR_11"/>
    <property type="match status" value="1"/>
</dbReference>
<organism evidence="4">
    <name type="scientific">marine sediment metagenome</name>
    <dbReference type="NCBI Taxonomy" id="412755"/>
    <lineage>
        <taxon>unclassified sequences</taxon>
        <taxon>metagenomes</taxon>
        <taxon>ecological metagenomes</taxon>
    </lineage>
</organism>
<keyword evidence="2" id="KW-0802">TPR repeat</keyword>
<comment type="caution">
    <text evidence="4">The sequence shown here is derived from an EMBL/GenBank/DDBJ whole genome shotgun (WGS) entry which is preliminary data.</text>
</comment>
<accession>A0A0F9UKL1</accession>
<sequence length="357" mass="38965">MNTNRTLETRKRIVLCAVIVSLASSLVAESRKGVYKLAAKDTRGVDVAVPAPEGATVVLFVRTDQDQSRRVLTQTQEAFKDVPAPQVVVVLSGDLSAKQVADFGANVPWPIVLDPDYEIVGQFGAHVWPSSIVVLSDGRELTRSAGLPKSYRADLNAWLAFAAKKIDRATLEKKLAATEVVADTPERMARRHLQVAQRLLDKGLVKQALLEVERGLEIQPKDGRLKLAKARAMLLLRRPDKAMDLLDRLDERSSLAARIAVLKGGAMVQLGEWDEAIRTLRVAIKLNPDPAEAYYFLGVAYQHKGQLAEAAKAFRSAFESTLTGRLIGASIQPRATQPRRPASPQPASLATTQPTAD</sequence>
<evidence type="ECO:0000313" key="4">
    <source>
        <dbReference type="EMBL" id="KKN87887.1"/>
    </source>
</evidence>
<feature type="region of interest" description="Disordered" evidence="3">
    <location>
        <begin position="329"/>
        <end position="357"/>
    </location>
</feature>
<dbReference type="Gene3D" id="3.40.30.10">
    <property type="entry name" value="Glutaredoxin"/>
    <property type="match status" value="1"/>
</dbReference>
<evidence type="ECO:0000256" key="2">
    <source>
        <dbReference type="ARBA" id="ARBA00022803"/>
    </source>
</evidence>
<dbReference type="GO" id="GO:0035269">
    <property type="term" value="P:protein O-linked glycosylation via mannose"/>
    <property type="evidence" value="ECO:0007669"/>
    <property type="project" value="TreeGrafter"/>
</dbReference>